<keyword evidence="2" id="KW-1185">Reference proteome</keyword>
<dbReference type="Proteomes" id="UP001060170">
    <property type="component" value="Chromosome 9"/>
</dbReference>
<sequence length="420" mass="46193">MAIKRFKHEISKPQILKRIEGFACKLQNRQIVGSHATGSETIKLLREVIASAKYTSFDQLCDHLLEVGNFLSEMAPREFVIGNMVKRVIILLKEEYASALAAHVEANSDRLNKPSNDTRNRTTTSSSHCSIPRNNNMGIVEESVSRLLGQKPMTNDDDDEHLPSDLINEEREFNSNSLSLKPIFIEAVQELYDELDLVQEGVAAQASEHIHSGEVIMTLDNSRTVTSFLQAAAKNKRKFTVIISETAPSFSGRTLSKKLTNSVPKIPNIVISDGSTFGLISRCTKLIIGCHIVFADGSILAKSGSLGLALAAKVHNVPVVVICGMFKFAPIYLSAGDQWSTLDIDTPDQVLSVDELQDSIDLSSNHHSKPSSYHPTPGQIEVINPYYDHVPANLISLFITNLGGHPSSLVYRLLKDLYGA</sequence>
<comment type="caution">
    <text evidence="1">The sequence shown here is derived from an EMBL/GenBank/DDBJ whole genome shotgun (WGS) entry which is preliminary data.</text>
</comment>
<reference evidence="2" key="2">
    <citation type="journal article" date="2018" name="Mol. Plant Microbe Interact.">
        <title>Genome sequence resources for the wheat stripe rust pathogen (Puccinia striiformis f. sp. tritici) and the barley stripe rust pathogen (Puccinia striiformis f. sp. hordei).</title>
        <authorList>
            <person name="Xia C."/>
            <person name="Wang M."/>
            <person name="Yin C."/>
            <person name="Cornejo O.E."/>
            <person name="Hulbert S.H."/>
            <person name="Chen X."/>
        </authorList>
    </citation>
    <scope>NUCLEOTIDE SEQUENCE [LARGE SCALE GENOMIC DNA]</scope>
    <source>
        <strain evidence="2">93-210</strain>
    </source>
</reference>
<evidence type="ECO:0000313" key="2">
    <source>
        <dbReference type="Proteomes" id="UP001060170"/>
    </source>
</evidence>
<proteinExistence type="predicted"/>
<reference evidence="1 2" key="3">
    <citation type="journal article" date="2022" name="Microbiol. Spectr.">
        <title>Folding features and dynamics of 3D genome architecture in plant fungal pathogens.</title>
        <authorList>
            <person name="Xia C."/>
        </authorList>
    </citation>
    <scope>NUCLEOTIDE SEQUENCE [LARGE SCALE GENOMIC DNA]</scope>
    <source>
        <strain evidence="1 2">93-210</strain>
    </source>
</reference>
<evidence type="ECO:0000313" key="1">
    <source>
        <dbReference type="EMBL" id="KAI7947558.1"/>
    </source>
</evidence>
<name>A0ACC0E7L7_9BASI</name>
<organism evidence="1 2">
    <name type="scientific">Puccinia striiformis f. sp. tritici</name>
    <dbReference type="NCBI Taxonomy" id="168172"/>
    <lineage>
        <taxon>Eukaryota</taxon>
        <taxon>Fungi</taxon>
        <taxon>Dikarya</taxon>
        <taxon>Basidiomycota</taxon>
        <taxon>Pucciniomycotina</taxon>
        <taxon>Pucciniomycetes</taxon>
        <taxon>Pucciniales</taxon>
        <taxon>Pucciniaceae</taxon>
        <taxon>Puccinia</taxon>
    </lineage>
</organism>
<dbReference type="EMBL" id="CM045873">
    <property type="protein sequence ID" value="KAI7947558.1"/>
    <property type="molecule type" value="Genomic_DNA"/>
</dbReference>
<reference evidence="2" key="1">
    <citation type="journal article" date="2018" name="BMC Genomics">
        <title>Genomic insights into host adaptation between the wheat stripe rust pathogen (Puccinia striiformis f. sp. tritici) and the barley stripe rust pathogen (Puccinia striiformis f. sp. hordei).</title>
        <authorList>
            <person name="Xia C."/>
            <person name="Wang M."/>
            <person name="Yin C."/>
            <person name="Cornejo O.E."/>
            <person name="Hulbert S.H."/>
            <person name="Chen X."/>
        </authorList>
    </citation>
    <scope>NUCLEOTIDE SEQUENCE [LARGE SCALE GENOMIC DNA]</scope>
    <source>
        <strain evidence="2">93-210</strain>
    </source>
</reference>
<accession>A0ACC0E7L7</accession>
<gene>
    <name evidence="1" type="ORF">MJO28_009466</name>
</gene>
<protein>
    <submittedName>
        <fullName evidence="1">Uncharacterized protein</fullName>
    </submittedName>
</protein>